<dbReference type="PANTHER" id="PTHR10678">
    <property type="entry name" value="26S PROTEASOME NON-ATPASE REGULATORY SUBUNIT 11/COP9 SIGNALOSOME COMPLEX SUBUNIT 2"/>
    <property type="match status" value="1"/>
</dbReference>
<protein>
    <recommendedName>
        <fullName evidence="2">PCI domain-containing protein</fullName>
    </recommendedName>
</protein>
<reference evidence="3 4" key="1">
    <citation type="submission" date="2012-04" db="EMBL/GenBank/DDBJ databases">
        <title>The Genome Sequence of Saprolegnia declina VS20.</title>
        <authorList>
            <consortium name="The Broad Institute Genome Sequencing Platform"/>
            <person name="Russ C."/>
            <person name="Nusbaum C."/>
            <person name="Tyler B."/>
            <person name="van West P."/>
            <person name="Dieguez-Uribeondo J."/>
            <person name="de Bruijn I."/>
            <person name="Tripathy S."/>
            <person name="Jiang R."/>
            <person name="Young S.K."/>
            <person name="Zeng Q."/>
            <person name="Gargeya S."/>
            <person name="Fitzgerald M."/>
            <person name="Haas B."/>
            <person name="Abouelleil A."/>
            <person name="Alvarado L."/>
            <person name="Arachchi H.M."/>
            <person name="Berlin A."/>
            <person name="Chapman S.B."/>
            <person name="Goldberg J."/>
            <person name="Griggs A."/>
            <person name="Gujja S."/>
            <person name="Hansen M."/>
            <person name="Howarth C."/>
            <person name="Imamovic A."/>
            <person name="Larimer J."/>
            <person name="McCowen C."/>
            <person name="Montmayeur A."/>
            <person name="Murphy C."/>
            <person name="Neiman D."/>
            <person name="Pearson M."/>
            <person name="Priest M."/>
            <person name="Roberts A."/>
            <person name="Saif S."/>
            <person name="Shea T."/>
            <person name="Sisk P."/>
            <person name="Sykes S."/>
            <person name="Wortman J."/>
            <person name="Nusbaum C."/>
            <person name="Birren B."/>
        </authorList>
    </citation>
    <scope>NUCLEOTIDE SEQUENCE [LARGE SCALE GENOMIC DNA]</scope>
    <source>
        <strain evidence="3 4">VS20</strain>
    </source>
</reference>
<dbReference type="InParanoid" id="T0RF96"/>
<dbReference type="InterPro" id="IPR050871">
    <property type="entry name" value="26S_Proteasome/COP9_Components"/>
</dbReference>
<gene>
    <name evidence="3" type="ORF">SDRG_11423</name>
</gene>
<dbReference type="eggNOG" id="KOG1464">
    <property type="taxonomic scope" value="Eukaryota"/>
</dbReference>
<dbReference type="GeneID" id="19952150"/>
<dbReference type="RefSeq" id="XP_008615686.1">
    <property type="nucleotide sequence ID" value="XM_008617464.1"/>
</dbReference>
<sequence length="499" mass="56731">MSDEEEYEFEYSDEDDMGDVQDEESVEVRLENQYYVAKGLKEDCAPADDGLAVDAAFAEVLALDDDGESIWGFRALKQLIKWQLRRHRLEAAMGHYEALLKRISTSATITRNMGEKGVNGILDFVSNTPHASSTAASSGALRRSIAPGDPPRLRLVDDTSWSILQQFYEKTLETLQKKETRNERLWFKTNLKLGNVLFEQIEAAPDAAKHLRLFQIVKELLASCDALDTDVDDENGPNLNVKKDSQLLEVYALQIQLYTAQKDNKKLDELYEKALRVKPGVAHPRIIGVIRECGGKMHMMQEAWDLARSDFFEGFKSYDEAGEPRRLQCLKYLVLANMLSDSKINVFDSQEAKPYENDKAISAMTELTDAFLHNDIRAFESILKRHHDNIMGDGFLKQYITNLLKTIRSKVLLKLVKPYQMVHLSHLAAELNGISERDVEELCASLILEGRLVGQIDQIQGRLVLPRRKAESTKTYMALDDWSSKLDKLRGLLNQKQVD</sequence>
<dbReference type="AlphaFoldDB" id="T0RF96"/>
<keyword evidence="4" id="KW-1185">Reference proteome</keyword>
<dbReference type="Proteomes" id="UP000030762">
    <property type="component" value="Unassembled WGS sequence"/>
</dbReference>
<dbReference type="VEuPathDB" id="FungiDB:SDRG_11423"/>
<name>T0RF96_SAPDV</name>
<dbReference type="SMART" id="SM00753">
    <property type="entry name" value="PAM"/>
    <property type="match status" value="1"/>
</dbReference>
<dbReference type="InterPro" id="IPR000717">
    <property type="entry name" value="PCI_dom"/>
</dbReference>
<evidence type="ECO:0000256" key="1">
    <source>
        <dbReference type="SAM" id="MobiDB-lite"/>
    </source>
</evidence>
<dbReference type="Gene3D" id="1.25.40.570">
    <property type="match status" value="1"/>
</dbReference>
<organism evidence="3 4">
    <name type="scientific">Saprolegnia diclina (strain VS20)</name>
    <dbReference type="NCBI Taxonomy" id="1156394"/>
    <lineage>
        <taxon>Eukaryota</taxon>
        <taxon>Sar</taxon>
        <taxon>Stramenopiles</taxon>
        <taxon>Oomycota</taxon>
        <taxon>Saprolegniomycetes</taxon>
        <taxon>Saprolegniales</taxon>
        <taxon>Saprolegniaceae</taxon>
        <taxon>Saprolegnia</taxon>
    </lineage>
</organism>
<dbReference type="SUPFAM" id="SSF46785">
    <property type="entry name" value="Winged helix' DNA-binding domain"/>
    <property type="match status" value="1"/>
</dbReference>
<dbReference type="STRING" id="1156394.T0RF96"/>
<dbReference type="InterPro" id="IPR036390">
    <property type="entry name" value="WH_DNA-bd_sf"/>
</dbReference>
<feature type="region of interest" description="Disordered" evidence="1">
    <location>
        <begin position="1"/>
        <end position="21"/>
    </location>
</feature>
<evidence type="ECO:0000313" key="3">
    <source>
        <dbReference type="EMBL" id="EQC30948.1"/>
    </source>
</evidence>
<dbReference type="PROSITE" id="PS50250">
    <property type="entry name" value="PCI"/>
    <property type="match status" value="1"/>
</dbReference>
<dbReference type="SMART" id="SM00088">
    <property type="entry name" value="PINT"/>
    <property type="match status" value="1"/>
</dbReference>
<dbReference type="OMA" id="SEENWKD"/>
<accession>T0RF96</accession>
<dbReference type="OrthoDB" id="194139at2759"/>
<dbReference type="Pfam" id="PF01399">
    <property type="entry name" value="PCI"/>
    <property type="match status" value="1"/>
</dbReference>
<evidence type="ECO:0000313" key="4">
    <source>
        <dbReference type="Proteomes" id="UP000030762"/>
    </source>
</evidence>
<dbReference type="EMBL" id="JH767172">
    <property type="protein sequence ID" value="EQC30948.1"/>
    <property type="molecule type" value="Genomic_DNA"/>
</dbReference>
<feature type="domain" description="PCI" evidence="2">
    <location>
        <begin position="300"/>
        <end position="470"/>
    </location>
</feature>
<evidence type="ECO:0000259" key="2">
    <source>
        <dbReference type="PROSITE" id="PS50250"/>
    </source>
</evidence>
<proteinExistence type="predicted"/>